<gene>
    <name evidence="1" type="ORF">CFN03_07410</name>
</gene>
<dbReference type="EMBL" id="NPEZ01000003">
    <property type="protein sequence ID" value="OZT76899.1"/>
    <property type="molecule type" value="Genomic_DNA"/>
</dbReference>
<proteinExistence type="predicted"/>
<dbReference type="AlphaFoldDB" id="A0A265E5M6"/>
<evidence type="ECO:0000313" key="2">
    <source>
        <dbReference type="Proteomes" id="UP000216682"/>
    </source>
</evidence>
<name>A0A265E5M6_9STAP</name>
<dbReference type="InterPro" id="IPR029058">
    <property type="entry name" value="AB_hydrolase_fold"/>
</dbReference>
<dbReference type="RefSeq" id="WP_094906468.1">
    <property type="nucleotide sequence ID" value="NZ_NPEZ01000003.1"/>
</dbReference>
<accession>A0A265E5M6</accession>
<organism evidence="1 2">
    <name type="scientific">Salinicoccus roseus</name>
    <dbReference type="NCBI Taxonomy" id="45670"/>
    <lineage>
        <taxon>Bacteria</taxon>
        <taxon>Bacillati</taxon>
        <taxon>Bacillota</taxon>
        <taxon>Bacilli</taxon>
        <taxon>Bacillales</taxon>
        <taxon>Staphylococcaceae</taxon>
        <taxon>Salinicoccus</taxon>
    </lineage>
</organism>
<evidence type="ECO:0000313" key="1">
    <source>
        <dbReference type="EMBL" id="OZT76899.1"/>
    </source>
</evidence>
<reference evidence="1 2" key="1">
    <citation type="submission" date="2017-07" db="EMBL/GenBank/DDBJ databases">
        <title>Shotgun whole genome sequences of three halophilic bacterial isolates.</title>
        <authorList>
            <person name="Pozzo T."/>
            <person name="Higdon S.M."/>
            <person name="Quillaguaman J."/>
        </authorList>
    </citation>
    <scope>NUCLEOTIDE SEQUENCE [LARGE SCALE GENOMIC DNA]</scope>
    <source>
        <strain evidence="1 2">BU-1</strain>
    </source>
</reference>
<dbReference type="Gene3D" id="3.40.50.1820">
    <property type="entry name" value="alpha/beta hydrolase"/>
    <property type="match status" value="1"/>
</dbReference>
<dbReference type="Proteomes" id="UP000216682">
    <property type="component" value="Unassembled WGS sequence"/>
</dbReference>
<sequence length="277" mass="31422">MNSNAPLEASFSDLKSLKLPYRKLQHLTVVHDGHRYHLMLYLRRRADTLLVLSNGAIDPAKKAPPVFMRSSWAESLPGSLIFIDDPTLHGTELKLGWGQGDRAHFALEAISEIVEALRESLKMPREHMFFYGSSAGGFMSMMLASMNEGTTAIVNNPQTDVLSYYESAVTPMLEHVYGTADRGIIMEEYGYRLNICEAFKHYGHFPPIHYFQNRLSGEDMKKHVAPFISNVLSEGFDMSRLYMHHYFDRDAGHGPLSREGTIRMLEAVMDGDMSYHI</sequence>
<dbReference type="SUPFAM" id="SSF53474">
    <property type="entry name" value="alpha/beta-Hydrolases"/>
    <property type="match status" value="1"/>
</dbReference>
<protein>
    <submittedName>
        <fullName evidence="1">Uncharacterized protein</fullName>
    </submittedName>
</protein>
<comment type="caution">
    <text evidence="1">The sequence shown here is derived from an EMBL/GenBank/DDBJ whole genome shotgun (WGS) entry which is preliminary data.</text>
</comment>